<evidence type="ECO:0000313" key="1">
    <source>
        <dbReference type="Proteomes" id="UP000813463"/>
    </source>
</evidence>
<dbReference type="AlphaFoldDB" id="A0A9R0I0L3"/>
<dbReference type="GeneID" id="110780330"/>
<protein>
    <recommendedName>
        <fullName evidence="3">F-box associated domain-containing protein</fullName>
    </recommendedName>
</protein>
<evidence type="ECO:0008006" key="3">
    <source>
        <dbReference type="Google" id="ProtNLM"/>
    </source>
</evidence>
<reference evidence="1" key="1">
    <citation type="journal article" date="2021" name="Nat. Commun.">
        <title>Genomic analyses provide insights into spinach domestication and the genetic basis of agronomic traits.</title>
        <authorList>
            <person name="Cai X."/>
            <person name="Sun X."/>
            <person name="Xu C."/>
            <person name="Sun H."/>
            <person name="Wang X."/>
            <person name="Ge C."/>
            <person name="Zhang Z."/>
            <person name="Wang Q."/>
            <person name="Fei Z."/>
            <person name="Jiao C."/>
            <person name="Wang Q."/>
        </authorList>
    </citation>
    <scope>NUCLEOTIDE SEQUENCE [LARGE SCALE GENOMIC DNA]</scope>
    <source>
        <strain evidence="1">cv. Varoflay</strain>
    </source>
</reference>
<keyword evidence="1" id="KW-1185">Reference proteome</keyword>
<dbReference type="KEGG" id="soe:110780330"/>
<name>A0A9R0I0L3_SPIOL</name>
<evidence type="ECO:0000313" key="2">
    <source>
        <dbReference type="RefSeq" id="XP_021840433.1"/>
    </source>
</evidence>
<dbReference type="Proteomes" id="UP000813463">
    <property type="component" value="Chromosome 3"/>
</dbReference>
<reference evidence="2" key="2">
    <citation type="submission" date="2025-08" db="UniProtKB">
        <authorList>
            <consortium name="RefSeq"/>
        </authorList>
    </citation>
    <scope>IDENTIFICATION</scope>
    <source>
        <tissue evidence="2">Leaf</tissue>
    </source>
</reference>
<gene>
    <name evidence="2" type="primary">LOC110780330</name>
</gene>
<accession>A0A9R0I0L3</accession>
<sequence>MLEFINVDGSSSMIRVYSYTLRCNEWELIRVVDDMFDSNPFQPDLDLDMDNPFYNYFCPQTAVVLPNAISHWVARHNYKTRDCSMILAFDLATDTFNTVKIPEQLVNWELQSGEPSMDGVHYCLSSIDDKLCIAAHGTSLEGWVDSLQVWKLERYGDSSSWNKILWVNGVESPKSLCSFLTSYKGRDGLTYFTYSNREEWFMRHDRFGVEFSLLCEEHFAFTVLYVESLVSPFMAVEKSLRGENK</sequence>
<dbReference type="RefSeq" id="XP_021840433.1">
    <property type="nucleotide sequence ID" value="XM_021984741.1"/>
</dbReference>
<proteinExistence type="predicted"/>
<organism evidence="1 2">
    <name type="scientific">Spinacia oleracea</name>
    <name type="common">Spinach</name>
    <dbReference type="NCBI Taxonomy" id="3562"/>
    <lineage>
        <taxon>Eukaryota</taxon>
        <taxon>Viridiplantae</taxon>
        <taxon>Streptophyta</taxon>
        <taxon>Embryophyta</taxon>
        <taxon>Tracheophyta</taxon>
        <taxon>Spermatophyta</taxon>
        <taxon>Magnoliopsida</taxon>
        <taxon>eudicotyledons</taxon>
        <taxon>Gunneridae</taxon>
        <taxon>Pentapetalae</taxon>
        <taxon>Caryophyllales</taxon>
        <taxon>Chenopodiaceae</taxon>
        <taxon>Chenopodioideae</taxon>
        <taxon>Anserineae</taxon>
        <taxon>Spinacia</taxon>
    </lineage>
</organism>